<protein>
    <recommendedName>
        <fullName evidence="4 10">4-alpha-glucanotransferase</fullName>
        <ecNumber evidence="3 10">2.4.1.25</ecNumber>
    </recommendedName>
    <alternativeName>
        <fullName evidence="8 10">Amylomaltase</fullName>
    </alternativeName>
    <alternativeName>
        <fullName evidence="9 10">Disproportionating enzyme</fullName>
    </alternativeName>
</protein>
<keyword evidence="13" id="KW-1185">Reference proteome</keyword>
<evidence type="ECO:0000256" key="5">
    <source>
        <dbReference type="ARBA" id="ARBA00022676"/>
    </source>
</evidence>
<dbReference type="RefSeq" id="WP_133316995.1">
    <property type="nucleotide sequence ID" value="NZ_SMTL01000003.1"/>
</dbReference>
<feature type="region of interest" description="Disordered" evidence="11">
    <location>
        <begin position="512"/>
        <end position="546"/>
    </location>
</feature>
<dbReference type="InterPro" id="IPR003385">
    <property type="entry name" value="Glyco_hydro_77"/>
</dbReference>
<evidence type="ECO:0000256" key="7">
    <source>
        <dbReference type="ARBA" id="ARBA00023277"/>
    </source>
</evidence>
<name>A0A4R5UHW7_9HYPH</name>
<keyword evidence="7 10" id="KW-0119">Carbohydrate metabolism</keyword>
<dbReference type="GO" id="GO:0005975">
    <property type="term" value="P:carbohydrate metabolic process"/>
    <property type="evidence" value="ECO:0007669"/>
    <property type="project" value="InterPro"/>
</dbReference>
<feature type="region of interest" description="Disordered" evidence="11">
    <location>
        <begin position="1"/>
        <end position="28"/>
    </location>
</feature>
<dbReference type="AlphaFoldDB" id="A0A4R5UHW7"/>
<evidence type="ECO:0000313" key="12">
    <source>
        <dbReference type="EMBL" id="TDK35574.1"/>
    </source>
</evidence>
<gene>
    <name evidence="12" type="primary">malQ</name>
    <name evidence="12" type="ORF">E2F50_15220</name>
</gene>
<dbReference type="Proteomes" id="UP000295238">
    <property type="component" value="Unassembled WGS sequence"/>
</dbReference>
<evidence type="ECO:0000256" key="4">
    <source>
        <dbReference type="ARBA" id="ARBA00020295"/>
    </source>
</evidence>
<dbReference type="PANTHER" id="PTHR32438:SF5">
    <property type="entry name" value="4-ALPHA-GLUCANOTRANSFERASE DPE1, CHLOROPLASTIC_AMYLOPLASTIC"/>
    <property type="match status" value="1"/>
</dbReference>
<evidence type="ECO:0000256" key="1">
    <source>
        <dbReference type="ARBA" id="ARBA00000439"/>
    </source>
</evidence>
<evidence type="ECO:0000256" key="11">
    <source>
        <dbReference type="SAM" id="MobiDB-lite"/>
    </source>
</evidence>
<dbReference type="GO" id="GO:0004134">
    <property type="term" value="F:4-alpha-glucanotransferase activity"/>
    <property type="evidence" value="ECO:0007669"/>
    <property type="project" value="UniProtKB-EC"/>
</dbReference>
<comment type="catalytic activity">
    <reaction evidence="1 10">
        <text>Transfers a segment of a (1-&gt;4)-alpha-D-glucan to a new position in an acceptor, which may be glucose or a (1-&gt;4)-alpha-D-glucan.</text>
        <dbReference type="EC" id="2.4.1.25"/>
    </reaction>
</comment>
<sequence length="626" mass="69066">MKSADLDDFAREHGISLTRPSPDSGEVPISDEAKRKVLDALGVNVPVKAGASTSSEAVSGKTITKKTAKKKIAQSYLPEFLGNSRIWGISLQLYELRSARNWGIGDFEDLSAMANLVGSLGADFIGLNPLHAPFLADPNRCSPYEPSNRQQLNPLYIAVDKVPGFASNDALEKTLEELRGTELVDYTRVAQAKLTALREIWKGWMKASTDDPDYASEDFEAFILQGGDVLRLHALFEIISASMGERGTGTGWQAWPEDFQAPDSPTVKDFAAENADEIRFHMWLQWLAHRQLTQAAERARKAGLRVGLYLDLAVGEAVDGSATWSERDVYLSTATVGSPPDPFATEGQDWHLAAFHPSAIASGRNSPYRRMVSAAMRYAGAIRIDHAAALRRLFLVPLDSRPDGGAYVDYPQDELLQILADASGEYKCLVIGEDLGMLPEGLQDDLSEAQILSYRILSYERDEDSFKPAEVYPTLALACISTHDHQTLAGWWRGADIKVRAEHGIVPPEVTEKHVEERKHERQDLKDALEEAGAEPPERLPPKTANEERLSDLVVSAHRFIAKTPSLLAAVRLADLTSEKKPTNIPGTSDSYPNWKPKLSVPLEDLPDVPLLQKIAEAMREERPKT</sequence>
<dbReference type="InterPro" id="IPR017853">
    <property type="entry name" value="GH"/>
</dbReference>
<comment type="similarity">
    <text evidence="2 10">Belongs to the disproportionating enzyme family.</text>
</comment>
<dbReference type="EC" id="2.4.1.25" evidence="3 10"/>
<dbReference type="EMBL" id="SMTL01000003">
    <property type="protein sequence ID" value="TDK35574.1"/>
    <property type="molecule type" value="Genomic_DNA"/>
</dbReference>
<proteinExistence type="inferred from homology"/>
<keyword evidence="5 10" id="KW-0328">Glycosyltransferase</keyword>
<evidence type="ECO:0000256" key="2">
    <source>
        <dbReference type="ARBA" id="ARBA00005684"/>
    </source>
</evidence>
<organism evidence="12 13">
    <name type="scientific">Rhizobium deserti</name>
    <dbReference type="NCBI Taxonomy" id="2547961"/>
    <lineage>
        <taxon>Bacteria</taxon>
        <taxon>Pseudomonadati</taxon>
        <taxon>Pseudomonadota</taxon>
        <taxon>Alphaproteobacteria</taxon>
        <taxon>Hyphomicrobiales</taxon>
        <taxon>Rhizobiaceae</taxon>
        <taxon>Rhizobium/Agrobacterium group</taxon>
        <taxon>Rhizobium</taxon>
    </lineage>
</organism>
<dbReference type="SUPFAM" id="SSF51445">
    <property type="entry name" value="(Trans)glycosidases"/>
    <property type="match status" value="1"/>
</dbReference>
<dbReference type="PANTHER" id="PTHR32438">
    <property type="entry name" value="4-ALPHA-GLUCANOTRANSFERASE DPE1, CHLOROPLASTIC/AMYLOPLASTIC"/>
    <property type="match status" value="1"/>
</dbReference>
<accession>A0A4R5UHW7</accession>
<evidence type="ECO:0000256" key="9">
    <source>
        <dbReference type="ARBA" id="ARBA00031501"/>
    </source>
</evidence>
<dbReference type="Gene3D" id="3.20.20.80">
    <property type="entry name" value="Glycosidases"/>
    <property type="match status" value="1"/>
</dbReference>
<evidence type="ECO:0000256" key="6">
    <source>
        <dbReference type="ARBA" id="ARBA00022679"/>
    </source>
</evidence>
<dbReference type="Pfam" id="PF02446">
    <property type="entry name" value="Glyco_hydro_77"/>
    <property type="match status" value="1"/>
</dbReference>
<comment type="caution">
    <text evidence="12">The sequence shown here is derived from an EMBL/GenBank/DDBJ whole genome shotgun (WGS) entry which is preliminary data.</text>
</comment>
<dbReference type="NCBIfam" id="TIGR00217">
    <property type="entry name" value="malQ"/>
    <property type="match status" value="1"/>
</dbReference>
<keyword evidence="6 10" id="KW-0808">Transferase</keyword>
<feature type="compositionally biased region" description="Basic and acidic residues" evidence="11">
    <location>
        <begin position="512"/>
        <end position="529"/>
    </location>
</feature>
<evidence type="ECO:0000313" key="13">
    <source>
        <dbReference type="Proteomes" id="UP000295238"/>
    </source>
</evidence>
<evidence type="ECO:0000256" key="3">
    <source>
        <dbReference type="ARBA" id="ARBA00012560"/>
    </source>
</evidence>
<evidence type="ECO:0000256" key="10">
    <source>
        <dbReference type="RuleBase" id="RU361207"/>
    </source>
</evidence>
<evidence type="ECO:0000256" key="8">
    <source>
        <dbReference type="ARBA" id="ARBA00031423"/>
    </source>
</evidence>
<dbReference type="OrthoDB" id="9763489at2"/>
<feature type="compositionally biased region" description="Basic and acidic residues" evidence="11">
    <location>
        <begin position="1"/>
        <end position="14"/>
    </location>
</feature>
<reference evidence="12 13" key="1">
    <citation type="submission" date="2019-03" db="EMBL/GenBank/DDBJ databases">
        <title>Rhizobium sp. nov., an bacterium isolated from biocrust in Mu Us Desert.</title>
        <authorList>
            <person name="Lixiong L."/>
        </authorList>
    </citation>
    <scope>NUCLEOTIDE SEQUENCE [LARGE SCALE GENOMIC DNA]</scope>
    <source>
        <strain evidence="12 13">SPY-1</strain>
    </source>
</reference>
<feature type="compositionally biased region" description="Basic and acidic residues" evidence="11">
    <location>
        <begin position="536"/>
        <end position="546"/>
    </location>
</feature>